<dbReference type="SUPFAM" id="SSF47090">
    <property type="entry name" value="PGBD-like"/>
    <property type="match status" value="1"/>
</dbReference>
<comment type="caution">
    <text evidence="4">The sequence shown here is derived from an EMBL/GenBank/DDBJ whole genome shotgun (WGS) entry which is preliminary data.</text>
</comment>
<dbReference type="InterPro" id="IPR036365">
    <property type="entry name" value="PGBD-like_sf"/>
</dbReference>
<name>A0ABS4DTC1_9HYPH</name>
<evidence type="ECO:0000256" key="1">
    <source>
        <dbReference type="SAM" id="SignalP"/>
    </source>
</evidence>
<dbReference type="PANTHER" id="PTHR30163">
    <property type="entry name" value="MEMBRANE-BOUND LYTIC MUREIN TRANSGLYCOSYLASE B"/>
    <property type="match status" value="1"/>
</dbReference>
<evidence type="ECO:0000259" key="2">
    <source>
        <dbReference type="Pfam" id="PF01471"/>
    </source>
</evidence>
<feature type="domain" description="Transglycosylase SLT" evidence="3">
    <location>
        <begin position="31"/>
        <end position="325"/>
    </location>
</feature>
<dbReference type="Gene3D" id="1.10.8.350">
    <property type="entry name" value="Bacterial muramidase"/>
    <property type="match status" value="1"/>
</dbReference>
<dbReference type="NCBIfam" id="TIGR02283">
    <property type="entry name" value="MltB_2"/>
    <property type="match status" value="1"/>
</dbReference>
<dbReference type="Pfam" id="PF13406">
    <property type="entry name" value="SLT_2"/>
    <property type="match status" value="1"/>
</dbReference>
<feature type="domain" description="Peptidoglycan binding-like" evidence="2">
    <location>
        <begin position="351"/>
        <end position="401"/>
    </location>
</feature>
<dbReference type="PROSITE" id="PS51257">
    <property type="entry name" value="PROKAR_LIPOPROTEIN"/>
    <property type="match status" value="1"/>
</dbReference>
<reference evidence="4 5" key="1">
    <citation type="submission" date="2021-03" db="EMBL/GenBank/DDBJ databases">
        <title>Genomic Encyclopedia of Type Strains, Phase IV (KMG-IV): sequencing the most valuable type-strain genomes for metagenomic binning, comparative biology and taxonomic classification.</title>
        <authorList>
            <person name="Goeker M."/>
        </authorList>
    </citation>
    <scope>NUCLEOTIDE SEQUENCE [LARGE SCALE GENOMIC DNA]</scope>
    <source>
        <strain evidence="4 5">DSM 21600</strain>
    </source>
</reference>
<keyword evidence="1" id="KW-0732">Signal</keyword>
<dbReference type="EMBL" id="JAGGJU010000001">
    <property type="protein sequence ID" value="MBP1848928.1"/>
    <property type="molecule type" value="Genomic_DNA"/>
</dbReference>
<dbReference type="InterPro" id="IPR011970">
    <property type="entry name" value="MltB_2"/>
</dbReference>
<dbReference type="InterPro" id="IPR002477">
    <property type="entry name" value="Peptidoglycan-bd-like"/>
</dbReference>
<dbReference type="PANTHER" id="PTHR30163:SF8">
    <property type="entry name" value="LYTIC MUREIN TRANSGLYCOSYLASE"/>
    <property type="match status" value="1"/>
</dbReference>
<accession>A0ABS4DTC1</accession>
<organism evidence="4 5">
    <name type="scientific">Rhizobium halophytocola</name>
    <dbReference type="NCBI Taxonomy" id="735519"/>
    <lineage>
        <taxon>Bacteria</taxon>
        <taxon>Pseudomonadati</taxon>
        <taxon>Pseudomonadota</taxon>
        <taxon>Alphaproteobacteria</taxon>
        <taxon>Hyphomicrobiales</taxon>
        <taxon>Rhizobiaceae</taxon>
        <taxon>Rhizobium/Agrobacterium group</taxon>
        <taxon>Rhizobium</taxon>
    </lineage>
</organism>
<sequence>MKRFRHGLLPALILSAAACLTPLSANADSGFTRWINDFYSTAAKSGITKSTYRTAFAGVTSPDTDVLRKAQYQPEFKSKIWDYLDSRVNPYTVQIGREMATKHGRTLAALERHFGVDRNVLLAIWSMESNYGAALESDSRLHNVPQALATLAYADKRRAKYARTQLVAALKILQNGDVSAKGLTGSWAGAMGHTQFIPTSYLLYAVDADGNGHRDIWNSIPDALATSANLLAKNGWETGKTWGYETVVPNGGARYEGKTMTLGQWAKLGFGRPGGKGFPRPGDRAELKMPGGANGPGFLMTRNFFVIKKYNAADSYALAVGLLADQIAGFGGVDQRWPRPDGALDISEKFELQTKLKELGYYEGNIDGNFGSGSRSAIEAIQKRLGMSSNGEPSKQLLNALRN</sequence>
<dbReference type="Gene3D" id="1.10.530.10">
    <property type="match status" value="1"/>
</dbReference>
<proteinExistence type="predicted"/>
<keyword evidence="5" id="KW-1185">Reference proteome</keyword>
<dbReference type="InterPro" id="IPR031304">
    <property type="entry name" value="SLT_2"/>
</dbReference>
<dbReference type="Pfam" id="PF01471">
    <property type="entry name" value="PG_binding_1"/>
    <property type="match status" value="1"/>
</dbReference>
<dbReference type="Gene3D" id="1.10.101.10">
    <property type="entry name" value="PGBD-like superfamily/PGBD"/>
    <property type="match status" value="1"/>
</dbReference>
<feature type="signal peptide" evidence="1">
    <location>
        <begin position="1"/>
        <end position="27"/>
    </location>
</feature>
<evidence type="ECO:0000313" key="4">
    <source>
        <dbReference type="EMBL" id="MBP1848928.1"/>
    </source>
</evidence>
<dbReference type="InterPro" id="IPR043426">
    <property type="entry name" value="MltB-like"/>
</dbReference>
<gene>
    <name evidence="4" type="ORF">J2Z17_000345</name>
</gene>
<dbReference type="InterPro" id="IPR036366">
    <property type="entry name" value="PGBDSf"/>
</dbReference>
<dbReference type="Proteomes" id="UP000759443">
    <property type="component" value="Unassembled WGS sequence"/>
</dbReference>
<feature type="chain" id="PRO_5046858136" evidence="1">
    <location>
        <begin position="28"/>
        <end position="403"/>
    </location>
</feature>
<dbReference type="RefSeq" id="WP_209941645.1">
    <property type="nucleotide sequence ID" value="NZ_JAGGJU010000001.1"/>
</dbReference>
<dbReference type="InterPro" id="IPR023346">
    <property type="entry name" value="Lysozyme-like_dom_sf"/>
</dbReference>
<evidence type="ECO:0000313" key="5">
    <source>
        <dbReference type="Proteomes" id="UP000759443"/>
    </source>
</evidence>
<evidence type="ECO:0000259" key="3">
    <source>
        <dbReference type="Pfam" id="PF13406"/>
    </source>
</evidence>
<dbReference type="CDD" id="cd13399">
    <property type="entry name" value="Slt35-like"/>
    <property type="match status" value="1"/>
</dbReference>
<protein>
    <submittedName>
        <fullName evidence="4">Membrane-bound lytic murein transglycosylase B</fullName>
    </submittedName>
</protein>
<dbReference type="SUPFAM" id="SSF53955">
    <property type="entry name" value="Lysozyme-like"/>
    <property type="match status" value="1"/>
</dbReference>